<dbReference type="Gene3D" id="3.40.720.10">
    <property type="entry name" value="Alkaline Phosphatase, subunit A"/>
    <property type="match status" value="1"/>
</dbReference>
<evidence type="ECO:0000256" key="2">
    <source>
        <dbReference type="ARBA" id="ARBA00004687"/>
    </source>
</evidence>
<evidence type="ECO:0000256" key="6">
    <source>
        <dbReference type="ARBA" id="ARBA00022692"/>
    </source>
</evidence>
<dbReference type="WBParaSite" id="Gr19_v10_g10472.t1">
    <property type="protein sequence ID" value="Gr19_v10_g10472.t1"/>
    <property type="gene ID" value="Gr19_v10_g10472"/>
</dbReference>
<dbReference type="Pfam" id="PF01663">
    <property type="entry name" value="Phosphodiest"/>
    <property type="match status" value="1"/>
</dbReference>
<name>A0A914GRC8_GLORO</name>
<comment type="pathway">
    <text evidence="2">Glycolipid biosynthesis; glycosylphosphatidylinositol-anchor biosynthesis.</text>
</comment>
<keyword evidence="10" id="KW-0325">Glycoprotein</keyword>
<keyword evidence="6 11" id="KW-0812">Transmembrane</keyword>
<feature type="transmembrane region" description="Helical" evidence="11">
    <location>
        <begin position="705"/>
        <end position="724"/>
    </location>
</feature>
<comment type="similarity">
    <text evidence="3">Belongs to the PIGG/PIGN/PIGO family. PIGO subfamily.</text>
</comment>
<dbReference type="GO" id="GO:0005789">
    <property type="term" value="C:endoplasmic reticulum membrane"/>
    <property type="evidence" value="ECO:0007669"/>
    <property type="project" value="UniProtKB-SubCell"/>
</dbReference>
<feature type="transmembrane region" description="Helical" evidence="11">
    <location>
        <begin position="374"/>
        <end position="395"/>
    </location>
</feature>
<feature type="transmembrane region" description="Helical" evidence="11">
    <location>
        <begin position="739"/>
        <end position="759"/>
    </location>
</feature>
<dbReference type="PANTHER" id="PTHR23071">
    <property type="entry name" value="PHOSPHATIDYLINOSITOL GLYCAN"/>
    <property type="match status" value="1"/>
</dbReference>
<keyword evidence="7" id="KW-0256">Endoplasmic reticulum</keyword>
<sequence>MLVDELVLGSAPLDLGFQVTDIARGLLVKRHVLSHRSSCGDVDANDPQCWTSAHFNKTILLIIDALRFDFVFPAHNGIERMDSPSKYYIGQMPLVAELLKSSNAGLFALVTGAEVVEDNIVDQFISRSRNVTLLGDDTWLQLLPGRFNRHFEGPSFDIKDLDTVDNIVIAHIYDELNRTDWSLMIAHCLGVDHAGHRYGPMHPEMSRKLGQMDELVRNVTEEMPDDAVLFVLGDHGMTQTGDHGADSPAEVSSALFVYSNRLNVMANLSNILTVHQVDLVPTLALLLDVPIPFSSIGLMIDTISFTNRNCKNNFAKSFVNMKTLLTILIRISIFLFLLLDNAEEWITMRLWVFRSALLFLQLSLVFADDPTTDMVIFSLTSLGVSLFSQTMVISYKLFGFFADKNPPFSRSLCLTLFVSLVLSLLPMSNSYIIYESDVLRFFLQSVVCVLMLRKLNEKRPLRYQEIPEELKYAFGFLFITRFLKDFEGCREEQVGCFSDNFEKGTMFLLSVMFALGVIWILLEEHSGRVHILTRAFVWSMAVLLILHWAFELSVVGTVPGIVEYGLSAEVSNLHMNKRFVESVSRRLAQIVYIAFFAHLSIFRWLKDPVTSALAGYPYGLQMALTLILFSMSDPLTSMESVWTSVILLHFIGSIPWHAAFIGLPGNFPFKLLPALLVLCNMFSGKVLASLLVFKREKDNTVEGPFCMLLFVGLRVFGSSMAAFIHHQHLMFFKVFAPKFVFEAVDSIFCCTLILLWKILRVDGTNQ</sequence>
<feature type="transmembrane region" description="Helical" evidence="11">
    <location>
        <begin position="351"/>
        <end position="368"/>
    </location>
</feature>
<evidence type="ECO:0000256" key="1">
    <source>
        <dbReference type="ARBA" id="ARBA00004477"/>
    </source>
</evidence>
<proteinExistence type="inferred from homology"/>
<dbReference type="PANTHER" id="PTHR23071:SF1">
    <property type="entry name" value="GPI ETHANOLAMINE PHOSPHATE TRANSFERASE 3"/>
    <property type="match status" value="1"/>
</dbReference>
<dbReference type="CDD" id="cd16023">
    <property type="entry name" value="GPI_EPT_3"/>
    <property type="match status" value="1"/>
</dbReference>
<feature type="transmembrane region" description="Helical" evidence="11">
    <location>
        <begin position="407"/>
        <end position="425"/>
    </location>
</feature>
<feature type="transmembrane region" description="Helical" evidence="11">
    <location>
        <begin position="542"/>
        <end position="566"/>
    </location>
</feature>
<evidence type="ECO:0000256" key="5">
    <source>
        <dbReference type="ARBA" id="ARBA00022679"/>
    </source>
</evidence>
<dbReference type="InterPro" id="IPR002591">
    <property type="entry name" value="Phosphodiest/P_Trfase"/>
</dbReference>
<evidence type="ECO:0000313" key="12">
    <source>
        <dbReference type="Proteomes" id="UP000887572"/>
    </source>
</evidence>
<dbReference type="InterPro" id="IPR037675">
    <property type="entry name" value="PIG-O_N"/>
</dbReference>
<dbReference type="InterPro" id="IPR039524">
    <property type="entry name" value="PIGO/GPI13"/>
</dbReference>
<evidence type="ECO:0000256" key="10">
    <source>
        <dbReference type="ARBA" id="ARBA00023180"/>
    </source>
</evidence>
<keyword evidence="9 11" id="KW-0472">Membrane</keyword>
<evidence type="ECO:0000256" key="3">
    <source>
        <dbReference type="ARBA" id="ARBA00008695"/>
    </source>
</evidence>
<dbReference type="AlphaFoldDB" id="A0A914GRC8"/>
<feature type="transmembrane region" description="Helical" evidence="11">
    <location>
        <begin position="505"/>
        <end position="522"/>
    </location>
</feature>
<reference evidence="13" key="1">
    <citation type="submission" date="2022-11" db="UniProtKB">
        <authorList>
            <consortium name="WormBaseParasite"/>
        </authorList>
    </citation>
    <scope>IDENTIFICATION</scope>
</reference>
<keyword evidence="12" id="KW-1185">Reference proteome</keyword>
<keyword evidence="5" id="KW-0808">Transferase</keyword>
<dbReference type="Proteomes" id="UP000887572">
    <property type="component" value="Unplaced"/>
</dbReference>
<evidence type="ECO:0000256" key="9">
    <source>
        <dbReference type="ARBA" id="ARBA00023136"/>
    </source>
</evidence>
<organism evidence="12 13">
    <name type="scientific">Globodera rostochiensis</name>
    <name type="common">Golden nematode worm</name>
    <name type="synonym">Heterodera rostochiensis</name>
    <dbReference type="NCBI Taxonomy" id="31243"/>
    <lineage>
        <taxon>Eukaryota</taxon>
        <taxon>Metazoa</taxon>
        <taxon>Ecdysozoa</taxon>
        <taxon>Nematoda</taxon>
        <taxon>Chromadorea</taxon>
        <taxon>Rhabditida</taxon>
        <taxon>Tylenchina</taxon>
        <taxon>Tylenchomorpha</taxon>
        <taxon>Tylenchoidea</taxon>
        <taxon>Heteroderidae</taxon>
        <taxon>Heteroderinae</taxon>
        <taxon>Globodera</taxon>
    </lineage>
</organism>
<evidence type="ECO:0000256" key="4">
    <source>
        <dbReference type="ARBA" id="ARBA00022502"/>
    </source>
</evidence>
<feature type="transmembrane region" description="Helical" evidence="11">
    <location>
        <begin position="611"/>
        <end position="629"/>
    </location>
</feature>
<accession>A0A914GRC8</accession>
<keyword evidence="4" id="KW-0337">GPI-anchor biosynthesis</keyword>
<evidence type="ECO:0000256" key="11">
    <source>
        <dbReference type="SAM" id="Phobius"/>
    </source>
</evidence>
<dbReference type="GO" id="GO:0051377">
    <property type="term" value="F:mannose-ethanolamine phosphotransferase activity"/>
    <property type="evidence" value="ECO:0007669"/>
    <property type="project" value="InterPro"/>
</dbReference>
<dbReference type="GO" id="GO:0006506">
    <property type="term" value="P:GPI anchor biosynthetic process"/>
    <property type="evidence" value="ECO:0007669"/>
    <property type="project" value="UniProtKB-KW"/>
</dbReference>
<protein>
    <submittedName>
        <fullName evidence="13">GPI ethanolamine phosphate transferase 3</fullName>
    </submittedName>
</protein>
<feature type="transmembrane region" description="Helical" evidence="11">
    <location>
        <begin position="641"/>
        <end position="659"/>
    </location>
</feature>
<evidence type="ECO:0000313" key="13">
    <source>
        <dbReference type="WBParaSite" id="Gr19_v10_g10472.t1"/>
    </source>
</evidence>
<keyword evidence="8 11" id="KW-1133">Transmembrane helix</keyword>
<dbReference type="InterPro" id="IPR017850">
    <property type="entry name" value="Alkaline_phosphatase_core_sf"/>
</dbReference>
<comment type="subcellular location">
    <subcellularLocation>
        <location evidence="1">Endoplasmic reticulum membrane</location>
        <topology evidence="1">Multi-pass membrane protein</topology>
    </subcellularLocation>
</comment>
<evidence type="ECO:0000256" key="8">
    <source>
        <dbReference type="ARBA" id="ARBA00022989"/>
    </source>
</evidence>
<feature type="transmembrane region" description="Helical" evidence="11">
    <location>
        <begin position="318"/>
        <end position="339"/>
    </location>
</feature>
<feature type="transmembrane region" description="Helical" evidence="11">
    <location>
        <begin position="671"/>
        <end position="693"/>
    </location>
</feature>
<dbReference type="SUPFAM" id="SSF53649">
    <property type="entry name" value="Alkaline phosphatase-like"/>
    <property type="match status" value="1"/>
</dbReference>
<evidence type="ECO:0000256" key="7">
    <source>
        <dbReference type="ARBA" id="ARBA00022824"/>
    </source>
</evidence>